<feature type="transmembrane region" description="Helical" evidence="7">
    <location>
        <begin position="182"/>
        <end position="203"/>
    </location>
</feature>
<dbReference type="InterPro" id="IPR032818">
    <property type="entry name" value="DedA-like"/>
</dbReference>
<dbReference type="InterPro" id="IPR032816">
    <property type="entry name" value="VTT_dom"/>
</dbReference>
<comment type="caution">
    <text evidence="9">The sequence shown here is derived from an EMBL/GenBank/DDBJ whole genome shotgun (WGS) entry which is preliminary data.</text>
</comment>
<name>A0A953J9D7_9BACT</name>
<keyword evidence="6 7" id="KW-0472">Membrane</keyword>
<dbReference type="PANTHER" id="PTHR30353">
    <property type="entry name" value="INNER MEMBRANE PROTEIN DEDA-RELATED"/>
    <property type="match status" value="1"/>
</dbReference>
<comment type="subcellular location">
    <subcellularLocation>
        <location evidence="1 7">Cell membrane</location>
        <topology evidence="1 7">Multi-pass membrane protein</topology>
    </subcellularLocation>
</comment>
<protein>
    <submittedName>
        <fullName evidence="9">DedA family protein</fullName>
    </submittedName>
</protein>
<keyword evidence="5 7" id="KW-1133">Transmembrane helix</keyword>
<evidence type="ECO:0000256" key="1">
    <source>
        <dbReference type="ARBA" id="ARBA00004651"/>
    </source>
</evidence>
<evidence type="ECO:0000313" key="10">
    <source>
        <dbReference type="Proteomes" id="UP000705867"/>
    </source>
</evidence>
<reference evidence="9" key="2">
    <citation type="submission" date="2021-08" db="EMBL/GenBank/DDBJ databases">
        <authorList>
            <person name="Dalcin Martins P."/>
        </authorList>
    </citation>
    <scope>NUCLEOTIDE SEQUENCE</scope>
    <source>
        <strain evidence="9">MAG_39</strain>
    </source>
</reference>
<evidence type="ECO:0000256" key="5">
    <source>
        <dbReference type="ARBA" id="ARBA00022989"/>
    </source>
</evidence>
<comment type="similarity">
    <text evidence="2 7">Belongs to the DedA family.</text>
</comment>
<organism evidence="9 10">
    <name type="scientific">Candidatus Nitrobium versatile</name>
    <dbReference type="NCBI Taxonomy" id="2884831"/>
    <lineage>
        <taxon>Bacteria</taxon>
        <taxon>Pseudomonadati</taxon>
        <taxon>Nitrospirota</taxon>
        <taxon>Nitrospiria</taxon>
        <taxon>Nitrospirales</taxon>
        <taxon>Nitrospiraceae</taxon>
        <taxon>Candidatus Nitrobium</taxon>
    </lineage>
</organism>
<feature type="transmembrane region" description="Helical" evidence="7">
    <location>
        <begin position="149"/>
        <end position="170"/>
    </location>
</feature>
<evidence type="ECO:0000256" key="6">
    <source>
        <dbReference type="ARBA" id="ARBA00023136"/>
    </source>
</evidence>
<sequence length="212" mass="23342">MQQLEYHLLPALSALPALSGIVEHFPYLGLFTLLCLGAIGLPFPEDATLILCGFLISQEAVTPLPALTTVYAGLLSGDMIIFSFGRKYGRHIVTHKRFHSIISPKRLQQLEDTFKRRGTLFILFGRHIMGLRAQIFLAAGVMRMSPLKFLLADAVSALITISLMVGAGYAGGNSLEAIKGDVVRIEHVVAIAAAVLLLSYVVYKYIRMRKER</sequence>
<dbReference type="Proteomes" id="UP000705867">
    <property type="component" value="Unassembled WGS sequence"/>
</dbReference>
<evidence type="ECO:0000256" key="4">
    <source>
        <dbReference type="ARBA" id="ARBA00022692"/>
    </source>
</evidence>
<evidence type="ECO:0000259" key="8">
    <source>
        <dbReference type="Pfam" id="PF09335"/>
    </source>
</evidence>
<gene>
    <name evidence="9" type="ORF">K8I29_04785</name>
</gene>
<feature type="transmembrane region" description="Helical" evidence="7">
    <location>
        <begin position="64"/>
        <end position="84"/>
    </location>
</feature>
<evidence type="ECO:0000313" key="9">
    <source>
        <dbReference type="EMBL" id="MBZ0155519.1"/>
    </source>
</evidence>
<keyword evidence="4 7" id="KW-0812">Transmembrane</keyword>
<evidence type="ECO:0000256" key="3">
    <source>
        <dbReference type="ARBA" id="ARBA00022475"/>
    </source>
</evidence>
<dbReference type="PANTHER" id="PTHR30353:SF15">
    <property type="entry name" value="INNER MEMBRANE PROTEIN YABI"/>
    <property type="match status" value="1"/>
</dbReference>
<feature type="transmembrane region" description="Helical" evidence="7">
    <location>
        <begin position="25"/>
        <end position="43"/>
    </location>
</feature>
<dbReference type="GO" id="GO:0005886">
    <property type="term" value="C:plasma membrane"/>
    <property type="evidence" value="ECO:0007669"/>
    <property type="project" value="UniProtKB-SubCell"/>
</dbReference>
<dbReference type="AlphaFoldDB" id="A0A953J9D7"/>
<evidence type="ECO:0000256" key="7">
    <source>
        <dbReference type="RuleBase" id="RU367016"/>
    </source>
</evidence>
<proteinExistence type="inferred from homology"/>
<dbReference type="Pfam" id="PF09335">
    <property type="entry name" value="VTT_dom"/>
    <property type="match status" value="1"/>
</dbReference>
<feature type="domain" description="VTT" evidence="8">
    <location>
        <begin position="43"/>
        <end position="169"/>
    </location>
</feature>
<evidence type="ECO:0000256" key="2">
    <source>
        <dbReference type="ARBA" id="ARBA00010792"/>
    </source>
</evidence>
<accession>A0A953J9D7</accession>
<keyword evidence="3 7" id="KW-1003">Cell membrane</keyword>
<reference evidence="9" key="1">
    <citation type="journal article" date="2021" name="bioRxiv">
        <title>Unraveling nitrogen, sulfur and carbon metabolic pathways and microbial community transcriptional responses to substrate deprivation and toxicity stresses in a bioreactor mimicking anoxic brackish coastal sediment conditions.</title>
        <authorList>
            <person name="Martins P.D."/>
            <person name="Echeveste M.J."/>
            <person name="Arshad A."/>
            <person name="Kurth J."/>
            <person name="Ouboter H."/>
            <person name="Jetten M.S.M."/>
            <person name="Welte C.U."/>
        </authorList>
    </citation>
    <scope>NUCLEOTIDE SEQUENCE</scope>
    <source>
        <strain evidence="9">MAG_39</strain>
    </source>
</reference>
<dbReference type="EMBL" id="JAIOIV010000034">
    <property type="protein sequence ID" value="MBZ0155519.1"/>
    <property type="molecule type" value="Genomic_DNA"/>
</dbReference>